<name>A0ABR2DAM9_9ROSI</name>
<accession>A0ABR2DAM9</accession>
<reference evidence="2 3" key="1">
    <citation type="journal article" date="2024" name="G3 (Bethesda)">
        <title>Genome assembly of Hibiscus sabdariffa L. provides insights into metabolisms of medicinal natural products.</title>
        <authorList>
            <person name="Kim T."/>
        </authorList>
    </citation>
    <scope>NUCLEOTIDE SEQUENCE [LARGE SCALE GENOMIC DNA]</scope>
    <source>
        <strain evidence="2">TK-2024</strain>
        <tissue evidence="2">Old leaves</tissue>
    </source>
</reference>
<keyword evidence="3" id="KW-1185">Reference proteome</keyword>
<feature type="compositionally biased region" description="Acidic residues" evidence="1">
    <location>
        <begin position="1"/>
        <end position="15"/>
    </location>
</feature>
<dbReference type="EMBL" id="JBBPBM010000032">
    <property type="protein sequence ID" value="KAK8533963.1"/>
    <property type="molecule type" value="Genomic_DNA"/>
</dbReference>
<dbReference type="Proteomes" id="UP001472677">
    <property type="component" value="Unassembled WGS sequence"/>
</dbReference>
<evidence type="ECO:0000313" key="2">
    <source>
        <dbReference type="EMBL" id="KAK8533963.1"/>
    </source>
</evidence>
<comment type="caution">
    <text evidence="2">The sequence shown here is derived from an EMBL/GenBank/DDBJ whole genome shotgun (WGS) entry which is preliminary data.</text>
</comment>
<evidence type="ECO:0000313" key="3">
    <source>
        <dbReference type="Proteomes" id="UP001472677"/>
    </source>
</evidence>
<protein>
    <submittedName>
        <fullName evidence="2">Uncharacterized protein</fullName>
    </submittedName>
</protein>
<feature type="region of interest" description="Disordered" evidence="1">
    <location>
        <begin position="99"/>
        <end position="118"/>
    </location>
</feature>
<sequence length="118" mass="12655">MEVESGDSSTEESELESPRSVVLQMKKKVDRLVLHSQVLRIREEDSFLGEDLVAADKNQAVFGGDAVGDGGVGGVFSENNTGRRRVDVVLVSKPILPSSPLSGKNSVENGHAFAMKQT</sequence>
<evidence type="ECO:0000256" key="1">
    <source>
        <dbReference type="SAM" id="MobiDB-lite"/>
    </source>
</evidence>
<organism evidence="2 3">
    <name type="scientific">Hibiscus sabdariffa</name>
    <name type="common">roselle</name>
    <dbReference type="NCBI Taxonomy" id="183260"/>
    <lineage>
        <taxon>Eukaryota</taxon>
        <taxon>Viridiplantae</taxon>
        <taxon>Streptophyta</taxon>
        <taxon>Embryophyta</taxon>
        <taxon>Tracheophyta</taxon>
        <taxon>Spermatophyta</taxon>
        <taxon>Magnoliopsida</taxon>
        <taxon>eudicotyledons</taxon>
        <taxon>Gunneridae</taxon>
        <taxon>Pentapetalae</taxon>
        <taxon>rosids</taxon>
        <taxon>malvids</taxon>
        <taxon>Malvales</taxon>
        <taxon>Malvaceae</taxon>
        <taxon>Malvoideae</taxon>
        <taxon>Hibiscus</taxon>
    </lineage>
</organism>
<feature type="compositionally biased region" description="Polar residues" evidence="1">
    <location>
        <begin position="99"/>
        <end position="108"/>
    </location>
</feature>
<gene>
    <name evidence="2" type="ORF">V6N12_047365</name>
</gene>
<feature type="region of interest" description="Disordered" evidence="1">
    <location>
        <begin position="1"/>
        <end position="20"/>
    </location>
</feature>
<proteinExistence type="predicted"/>